<evidence type="ECO:0000256" key="5">
    <source>
        <dbReference type="SAM" id="MobiDB-lite"/>
    </source>
</evidence>
<sequence>MSESHQPPDFAKHPQGGSHPQDGPRPQGTPGAPGPTPGGYPPYPNSGAAPVGGGYGPRLLSPADQRTWSVLGHLSWIATSWFGLLPLGALIVYLVFKDRGPFVRQQSAEALNFTISVTLYLIGAFMVATLLTVITLGFGVVTFFLPAAVGIAAVVFSIIAAVAAGQGQPYRYPLTIRFVR</sequence>
<keyword evidence="2 6" id="KW-0812">Transmembrane</keyword>
<keyword evidence="3 6" id="KW-1133">Transmembrane helix</keyword>
<reference evidence="7 8" key="1">
    <citation type="submission" date="2024-09" db="EMBL/GenBank/DDBJ databases">
        <authorList>
            <person name="Sun Q."/>
            <person name="Mori K."/>
        </authorList>
    </citation>
    <scope>NUCLEOTIDE SEQUENCE [LARGE SCALE GENOMIC DNA]</scope>
    <source>
        <strain evidence="7 8">TISTR 1856</strain>
    </source>
</reference>
<feature type="compositionally biased region" description="Pro residues" evidence="5">
    <location>
        <begin position="32"/>
        <end position="44"/>
    </location>
</feature>
<dbReference type="Pfam" id="PF09685">
    <property type="entry name" value="MamF_MmsF"/>
    <property type="match status" value="1"/>
</dbReference>
<feature type="region of interest" description="Disordered" evidence="5">
    <location>
        <begin position="1"/>
        <end position="47"/>
    </location>
</feature>
<evidence type="ECO:0000256" key="6">
    <source>
        <dbReference type="SAM" id="Phobius"/>
    </source>
</evidence>
<feature type="transmembrane region" description="Helical" evidence="6">
    <location>
        <begin position="74"/>
        <end position="96"/>
    </location>
</feature>
<comment type="caution">
    <text evidence="7">The sequence shown here is derived from an EMBL/GenBank/DDBJ whole genome shotgun (WGS) entry which is preliminary data.</text>
</comment>
<feature type="transmembrane region" description="Helical" evidence="6">
    <location>
        <begin position="117"/>
        <end position="138"/>
    </location>
</feature>
<dbReference type="RefSeq" id="WP_380138680.1">
    <property type="nucleotide sequence ID" value="NZ_JBHLUI010000009.1"/>
</dbReference>
<evidence type="ECO:0000256" key="2">
    <source>
        <dbReference type="ARBA" id="ARBA00022692"/>
    </source>
</evidence>
<evidence type="ECO:0000313" key="7">
    <source>
        <dbReference type="EMBL" id="MFB9376208.1"/>
    </source>
</evidence>
<keyword evidence="8" id="KW-1185">Reference proteome</keyword>
<proteinExistence type="predicted"/>
<evidence type="ECO:0000313" key="8">
    <source>
        <dbReference type="Proteomes" id="UP001589748"/>
    </source>
</evidence>
<keyword evidence="4 6" id="KW-0472">Membrane</keyword>
<gene>
    <name evidence="7" type="ORF">ACFFVI_04425</name>
</gene>
<feature type="transmembrane region" description="Helical" evidence="6">
    <location>
        <begin position="144"/>
        <end position="164"/>
    </location>
</feature>
<dbReference type="EMBL" id="JBHMDM010000003">
    <property type="protein sequence ID" value="MFB9376208.1"/>
    <property type="molecule type" value="Genomic_DNA"/>
</dbReference>
<evidence type="ECO:0000256" key="4">
    <source>
        <dbReference type="ARBA" id="ARBA00023136"/>
    </source>
</evidence>
<accession>A0ABV5LQA1</accession>
<evidence type="ECO:0000256" key="1">
    <source>
        <dbReference type="ARBA" id="ARBA00004141"/>
    </source>
</evidence>
<comment type="subcellular location">
    <subcellularLocation>
        <location evidence="1">Membrane</location>
        <topology evidence="1">Multi-pass membrane protein</topology>
    </subcellularLocation>
</comment>
<protein>
    <submittedName>
        <fullName evidence="7">DUF4870 domain-containing protein</fullName>
    </submittedName>
</protein>
<evidence type="ECO:0000256" key="3">
    <source>
        <dbReference type="ARBA" id="ARBA00022989"/>
    </source>
</evidence>
<dbReference type="Proteomes" id="UP001589748">
    <property type="component" value="Unassembled WGS sequence"/>
</dbReference>
<organism evidence="7 8">
    <name type="scientific">Kineococcus gynurae</name>
    <dbReference type="NCBI Taxonomy" id="452979"/>
    <lineage>
        <taxon>Bacteria</taxon>
        <taxon>Bacillati</taxon>
        <taxon>Actinomycetota</taxon>
        <taxon>Actinomycetes</taxon>
        <taxon>Kineosporiales</taxon>
        <taxon>Kineosporiaceae</taxon>
        <taxon>Kineococcus</taxon>
    </lineage>
</organism>
<name>A0ABV5LQA1_9ACTN</name>
<dbReference type="InterPro" id="IPR019109">
    <property type="entry name" value="MamF_MmsF"/>
</dbReference>